<accession>A0A1J4K5X6</accession>
<comment type="caution">
    <text evidence="2">The sequence shown here is derived from an EMBL/GenBank/DDBJ whole genome shotgun (WGS) entry which is preliminary data.</text>
</comment>
<dbReference type="VEuPathDB" id="TrichDB:TRFO_06095"/>
<dbReference type="RefSeq" id="XP_068358222.1">
    <property type="nucleotide sequence ID" value="XM_068492887.1"/>
</dbReference>
<name>A0A1J4K5X6_9EUKA</name>
<protein>
    <submittedName>
        <fullName evidence="2">Uncharacterized protein</fullName>
    </submittedName>
</protein>
<evidence type="ECO:0000313" key="3">
    <source>
        <dbReference type="Proteomes" id="UP000179807"/>
    </source>
</evidence>
<sequence length="213" mass="24440">MIAKFMPILDGEEEEEEFEEEEEEDQNEKSEIITHQTPDNSNENDMNKIVLQNEQKLKQVKHELSQIENQIKFVKNKLNLPDLNSTDLQEGDVIETPIELKDDSTVSNFNNQLKVLNDQINQIGNILNISPTDEKLSPDHQAKDEKNANQNDSTIPKNDNEEPFQTNATNHIPIFFGKSKCLLCGTSNCHICNKCKKPYCFICSKTDVHEKTH</sequence>
<gene>
    <name evidence="2" type="ORF">TRFO_06095</name>
</gene>
<feature type="region of interest" description="Disordered" evidence="1">
    <location>
        <begin position="131"/>
        <end position="164"/>
    </location>
</feature>
<evidence type="ECO:0000256" key="1">
    <source>
        <dbReference type="SAM" id="MobiDB-lite"/>
    </source>
</evidence>
<feature type="compositionally biased region" description="Polar residues" evidence="1">
    <location>
        <begin position="33"/>
        <end position="44"/>
    </location>
</feature>
<feature type="region of interest" description="Disordered" evidence="1">
    <location>
        <begin position="1"/>
        <end position="44"/>
    </location>
</feature>
<dbReference type="AlphaFoldDB" id="A0A1J4K5X6"/>
<proteinExistence type="predicted"/>
<dbReference type="EMBL" id="MLAK01000771">
    <property type="protein sequence ID" value="OHT05086.1"/>
    <property type="molecule type" value="Genomic_DNA"/>
</dbReference>
<feature type="compositionally biased region" description="Basic and acidic residues" evidence="1">
    <location>
        <begin position="132"/>
        <end position="147"/>
    </location>
</feature>
<evidence type="ECO:0000313" key="2">
    <source>
        <dbReference type="EMBL" id="OHT05086.1"/>
    </source>
</evidence>
<feature type="compositionally biased region" description="Polar residues" evidence="1">
    <location>
        <begin position="148"/>
        <end position="164"/>
    </location>
</feature>
<organism evidence="2 3">
    <name type="scientific">Tritrichomonas foetus</name>
    <dbReference type="NCBI Taxonomy" id="1144522"/>
    <lineage>
        <taxon>Eukaryota</taxon>
        <taxon>Metamonada</taxon>
        <taxon>Parabasalia</taxon>
        <taxon>Tritrichomonadida</taxon>
        <taxon>Tritrichomonadidae</taxon>
        <taxon>Tritrichomonas</taxon>
    </lineage>
</organism>
<feature type="compositionally biased region" description="Acidic residues" evidence="1">
    <location>
        <begin position="10"/>
        <end position="26"/>
    </location>
</feature>
<dbReference type="GeneID" id="94827591"/>
<reference evidence="2" key="1">
    <citation type="submission" date="2016-10" db="EMBL/GenBank/DDBJ databases">
        <authorList>
            <person name="Benchimol M."/>
            <person name="Almeida L.G."/>
            <person name="Vasconcelos A.T."/>
            <person name="Perreira-Neves A."/>
            <person name="Rosa I.A."/>
            <person name="Tasca T."/>
            <person name="Bogo M.R."/>
            <person name="de Souza W."/>
        </authorList>
    </citation>
    <scope>NUCLEOTIDE SEQUENCE [LARGE SCALE GENOMIC DNA]</scope>
    <source>
        <strain evidence="2">K</strain>
    </source>
</reference>
<keyword evidence="3" id="KW-1185">Reference proteome</keyword>
<dbReference type="Proteomes" id="UP000179807">
    <property type="component" value="Unassembled WGS sequence"/>
</dbReference>